<dbReference type="InterPro" id="IPR017451">
    <property type="entry name" value="F-box-assoc_interact_dom"/>
</dbReference>
<feature type="domain" description="F-box associated beta-propeller type 3" evidence="1">
    <location>
        <begin position="82"/>
        <end position="169"/>
    </location>
</feature>
<evidence type="ECO:0000313" key="2">
    <source>
        <dbReference type="EMBL" id="MED6138957.1"/>
    </source>
</evidence>
<keyword evidence="3" id="KW-1185">Reference proteome</keyword>
<comment type="caution">
    <text evidence="2">The sequence shown here is derived from an EMBL/GenBank/DDBJ whole genome shotgun (WGS) entry which is preliminary data.</text>
</comment>
<dbReference type="Pfam" id="PF08268">
    <property type="entry name" value="FBA_3"/>
    <property type="match status" value="1"/>
</dbReference>
<dbReference type="NCBIfam" id="TIGR01640">
    <property type="entry name" value="F_box_assoc_1"/>
    <property type="match status" value="1"/>
</dbReference>
<dbReference type="InterPro" id="IPR052361">
    <property type="entry name" value="F-box_domain"/>
</dbReference>
<sequence>MRLPARSPCSSWRTLISSSQFANDHVRRLIASDPSLSEPRVFYHYGQGYESRRYGNFSVRTLLENPSPPTELVRLRRRGEHLIMGSCNGLMCLLEININNCRVRLWNPCTRLMTSKSLEIGGYWLSVWGFGYDHVNDKYKLAGVLNPKSSTRIYTFGSKASWRTIQDFPVNSIVGGDLEGVFVPGTGALNWIRQDATLKRLVFFLDLA</sequence>
<dbReference type="EMBL" id="JASCZI010061536">
    <property type="protein sequence ID" value="MED6138957.1"/>
    <property type="molecule type" value="Genomic_DNA"/>
</dbReference>
<dbReference type="PANTHER" id="PTHR31790">
    <property type="entry name" value="OS02G0783600 PROTEIN"/>
    <property type="match status" value="1"/>
</dbReference>
<protein>
    <recommendedName>
        <fullName evidence="1">F-box associated beta-propeller type 3 domain-containing protein</fullName>
    </recommendedName>
</protein>
<dbReference type="PANTHER" id="PTHR31790:SF436">
    <property type="entry name" value="F-BOX ASSOCIATED PROTEIN"/>
    <property type="match status" value="1"/>
</dbReference>
<accession>A0ABU6SRI9</accession>
<name>A0ABU6SRI9_9FABA</name>
<gene>
    <name evidence="2" type="ORF">PIB30_079322</name>
</gene>
<dbReference type="InterPro" id="IPR013187">
    <property type="entry name" value="F-box-assoc_dom_typ3"/>
</dbReference>
<reference evidence="2 3" key="1">
    <citation type="journal article" date="2023" name="Plants (Basel)">
        <title>Bridging the Gap: Combining Genomics and Transcriptomics Approaches to Understand Stylosanthes scabra, an Orphan Legume from the Brazilian Caatinga.</title>
        <authorList>
            <person name="Ferreira-Neto J.R.C."/>
            <person name="da Silva M.D."/>
            <person name="Binneck E."/>
            <person name="de Melo N.F."/>
            <person name="da Silva R.H."/>
            <person name="de Melo A.L.T.M."/>
            <person name="Pandolfi V."/>
            <person name="Bustamante F.O."/>
            <person name="Brasileiro-Vidal A.C."/>
            <person name="Benko-Iseppon A.M."/>
        </authorList>
    </citation>
    <scope>NUCLEOTIDE SEQUENCE [LARGE SCALE GENOMIC DNA]</scope>
    <source>
        <tissue evidence="2">Leaves</tissue>
    </source>
</reference>
<proteinExistence type="predicted"/>
<dbReference type="Proteomes" id="UP001341840">
    <property type="component" value="Unassembled WGS sequence"/>
</dbReference>
<evidence type="ECO:0000259" key="1">
    <source>
        <dbReference type="Pfam" id="PF08268"/>
    </source>
</evidence>
<evidence type="ECO:0000313" key="3">
    <source>
        <dbReference type="Proteomes" id="UP001341840"/>
    </source>
</evidence>
<organism evidence="2 3">
    <name type="scientific">Stylosanthes scabra</name>
    <dbReference type="NCBI Taxonomy" id="79078"/>
    <lineage>
        <taxon>Eukaryota</taxon>
        <taxon>Viridiplantae</taxon>
        <taxon>Streptophyta</taxon>
        <taxon>Embryophyta</taxon>
        <taxon>Tracheophyta</taxon>
        <taxon>Spermatophyta</taxon>
        <taxon>Magnoliopsida</taxon>
        <taxon>eudicotyledons</taxon>
        <taxon>Gunneridae</taxon>
        <taxon>Pentapetalae</taxon>
        <taxon>rosids</taxon>
        <taxon>fabids</taxon>
        <taxon>Fabales</taxon>
        <taxon>Fabaceae</taxon>
        <taxon>Papilionoideae</taxon>
        <taxon>50 kb inversion clade</taxon>
        <taxon>dalbergioids sensu lato</taxon>
        <taxon>Dalbergieae</taxon>
        <taxon>Pterocarpus clade</taxon>
        <taxon>Stylosanthes</taxon>
    </lineage>
</organism>